<dbReference type="InterPro" id="IPR041700">
    <property type="entry name" value="OMP_b-brl_3"/>
</dbReference>
<comment type="subcellular location">
    <subcellularLocation>
        <location evidence="1 8">Cell outer membrane</location>
        <topology evidence="1 8">Multi-pass membrane protein</topology>
    </subcellularLocation>
</comment>
<dbReference type="PANTHER" id="PTHR30069:SF29">
    <property type="entry name" value="HEMOGLOBIN AND HEMOGLOBIN-HAPTOGLOBIN-BINDING PROTEIN 1-RELATED"/>
    <property type="match status" value="1"/>
</dbReference>
<dbReference type="Pfam" id="PF14905">
    <property type="entry name" value="OMP_b-brl_3"/>
    <property type="match status" value="1"/>
</dbReference>
<protein>
    <submittedName>
        <fullName evidence="10">TonB-dependent receptor</fullName>
    </submittedName>
</protein>
<evidence type="ECO:0000256" key="8">
    <source>
        <dbReference type="PROSITE-ProRule" id="PRU01360"/>
    </source>
</evidence>
<dbReference type="KEGG" id="pgs:CPT03_09215"/>
<reference evidence="10 11" key="1">
    <citation type="submission" date="2017-10" db="EMBL/GenBank/DDBJ databases">
        <title>Whole genome of Pedobacter ginsengisoli T01R-27 isolated from tomato rhizosphere.</title>
        <authorList>
            <person name="Weon H.-Y."/>
            <person name="Lee S.A."/>
            <person name="Sang M.K."/>
            <person name="Song J."/>
        </authorList>
    </citation>
    <scope>NUCLEOTIDE SEQUENCE [LARGE SCALE GENOMIC DNA]</scope>
    <source>
        <strain evidence="10 11">T01R-27</strain>
    </source>
</reference>
<keyword evidence="3 8" id="KW-1134">Transmembrane beta strand</keyword>
<name>A0A2D1U4V4_9SPHI</name>
<organism evidence="10 11">
    <name type="scientific">Pedobacter ginsengisoli</name>
    <dbReference type="NCBI Taxonomy" id="363852"/>
    <lineage>
        <taxon>Bacteria</taxon>
        <taxon>Pseudomonadati</taxon>
        <taxon>Bacteroidota</taxon>
        <taxon>Sphingobacteriia</taxon>
        <taxon>Sphingobacteriales</taxon>
        <taxon>Sphingobacteriaceae</taxon>
        <taxon>Pedobacter</taxon>
    </lineage>
</organism>
<dbReference type="GO" id="GO:0044718">
    <property type="term" value="P:siderophore transmembrane transport"/>
    <property type="evidence" value="ECO:0007669"/>
    <property type="project" value="TreeGrafter"/>
</dbReference>
<comment type="similarity">
    <text evidence="8">Belongs to the TonB-dependent receptor family.</text>
</comment>
<evidence type="ECO:0000259" key="9">
    <source>
        <dbReference type="Pfam" id="PF14905"/>
    </source>
</evidence>
<dbReference type="InterPro" id="IPR037066">
    <property type="entry name" value="Plug_dom_sf"/>
</dbReference>
<dbReference type="GO" id="GO:0015344">
    <property type="term" value="F:siderophore uptake transmembrane transporter activity"/>
    <property type="evidence" value="ECO:0007669"/>
    <property type="project" value="TreeGrafter"/>
</dbReference>
<evidence type="ECO:0000256" key="6">
    <source>
        <dbReference type="ARBA" id="ARBA00023136"/>
    </source>
</evidence>
<feature type="domain" description="Outer membrane protein beta-barrel" evidence="9">
    <location>
        <begin position="386"/>
        <end position="783"/>
    </location>
</feature>
<dbReference type="Gene3D" id="2.40.170.20">
    <property type="entry name" value="TonB-dependent receptor, beta-barrel domain"/>
    <property type="match status" value="1"/>
</dbReference>
<dbReference type="EMBL" id="CP024091">
    <property type="protein sequence ID" value="ATP56641.1"/>
    <property type="molecule type" value="Genomic_DNA"/>
</dbReference>
<sequence>MERKIILTLIIFFIGFFAAVAQPATGIHTLKGSLIDSISGKEAAFVTVAVKNANKEVLKTQLSKIDGSFLIDQLVAGRFSVTFASVEYKTKTLEISIDPNNPILDLGRIHISPASHQLKDVSIVAARPLIKQEADRITYDLQADPDSKSYSVLEMMRKVPFLSVDADDNVQLNGNSAYRIFINGKPSSLMERNPKDVLKSMPASSIQKIEVITTPSSKYDAEGLAGIINIITNKAVENGYNGNVNFSERYPLGGPSIGGSFTTKSGKLGISAFGGASLSNTPSTGITISRVSTDASPSNLFQSADRESDGKNAYLGTELSYEIDSLNLLSGQLNLNGSSGSGKFFQRSLLENNTELLQQYNLLTNNDNSGRGADAAINYQKGFRRNKNQLLTFSYRYYGFTNDDTSDQLFSNRTNYDLPDFQQVNESMMNEHTAQLDYVHPVKNLTIEAGIKGIFRTNESDFKYYSRTPSDDYAIDTSKTNTFNNTQTILAAYNTYQYNLKNNWSFKVGIRLEQTIVDADFVTTESKVKQNYFSFVPSVSLSKRFKTTGISFGWNQRIQRPGINQLNPFVDRTNPTFENTGNPDLRPTKGNSIRFGFDWNKKGSLNMNLMYNWIRGLIFQVSEYDSQTNITRTRYENTGGAKALGGNINFNYPMSKTWNLSLNGNLMHGWADGISNGKPIRNQGFMYRFNLTTGLRLDNGWRLSGSAYLNGGELTIQQQSNTYLGTAFNVNKDIVKDKLTFSAFTNNPFNRYRVNVTNRFGPNFNQVNNSQQNFRTVGGSLSYKFGKMKESIKKNKRGISNDDVSN</sequence>
<evidence type="ECO:0000256" key="1">
    <source>
        <dbReference type="ARBA" id="ARBA00004571"/>
    </source>
</evidence>
<dbReference type="GO" id="GO:0030246">
    <property type="term" value="F:carbohydrate binding"/>
    <property type="evidence" value="ECO:0007669"/>
    <property type="project" value="InterPro"/>
</dbReference>
<dbReference type="GO" id="GO:0009279">
    <property type="term" value="C:cell outer membrane"/>
    <property type="evidence" value="ECO:0007669"/>
    <property type="project" value="UniProtKB-SubCell"/>
</dbReference>
<dbReference type="InterPro" id="IPR036942">
    <property type="entry name" value="Beta-barrel_TonB_sf"/>
</dbReference>
<evidence type="ECO:0000313" key="11">
    <source>
        <dbReference type="Proteomes" id="UP000223749"/>
    </source>
</evidence>
<dbReference type="AlphaFoldDB" id="A0A2D1U4V4"/>
<dbReference type="Gene3D" id="2.170.130.10">
    <property type="entry name" value="TonB-dependent receptor, plug domain"/>
    <property type="match status" value="1"/>
</dbReference>
<dbReference type="OrthoDB" id="606851at2"/>
<keyword evidence="7 8" id="KW-0998">Cell outer membrane</keyword>
<keyword evidence="2 8" id="KW-0813">Transport</keyword>
<dbReference type="PANTHER" id="PTHR30069">
    <property type="entry name" value="TONB-DEPENDENT OUTER MEMBRANE RECEPTOR"/>
    <property type="match status" value="1"/>
</dbReference>
<dbReference type="RefSeq" id="WP_099438581.1">
    <property type="nucleotide sequence ID" value="NZ_CP024091.1"/>
</dbReference>
<dbReference type="InterPro" id="IPR039426">
    <property type="entry name" value="TonB-dep_rcpt-like"/>
</dbReference>
<gene>
    <name evidence="10" type="ORF">CPT03_09215</name>
</gene>
<accession>A0A2D1U4V4</accession>
<keyword evidence="11" id="KW-1185">Reference proteome</keyword>
<dbReference type="Proteomes" id="UP000223749">
    <property type="component" value="Chromosome"/>
</dbReference>
<keyword evidence="6 8" id="KW-0472">Membrane</keyword>
<dbReference type="SUPFAM" id="SSF49452">
    <property type="entry name" value="Starch-binding domain-like"/>
    <property type="match status" value="1"/>
</dbReference>
<dbReference type="SUPFAM" id="SSF56935">
    <property type="entry name" value="Porins"/>
    <property type="match status" value="1"/>
</dbReference>
<evidence type="ECO:0000256" key="5">
    <source>
        <dbReference type="ARBA" id="ARBA00022729"/>
    </source>
</evidence>
<dbReference type="PROSITE" id="PS52016">
    <property type="entry name" value="TONB_DEPENDENT_REC_3"/>
    <property type="match status" value="1"/>
</dbReference>
<evidence type="ECO:0000256" key="2">
    <source>
        <dbReference type="ARBA" id="ARBA00022448"/>
    </source>
</evidence>
<keyword evidence="5" id="KW-0732">Signal</keyword>
<evidence type="ECO:0000313" key="10">
    <source>
        <dbReference type="EMBL" id="ATP56641.1"/>
    </source>
</evidence>
<evidence type="ECO:0000256" key="4">
    <source>
        <dbReference type="ARBA" id="ARBA00022692"/>
    </source>
</evidence>
<evidence type="ECO:0000256" key="3">
    <source>
        <dbReference type="ARBA" id="ARBA00022452"/>
    </source>
</evidence>
<keyword evidence="10" id="KW-0675">Receptor</keyword>
<evidence type="ECO:0000256" key="7">
    <source>
        <dbReference type="ARBA" id="ARBA00023237"/>
    </source>
</evidence>
<dbReference type="InterPro" id="IPR013784">
    <property type="entry name" value="Carb-bd-like_fold"/>
</dbReference>
<proteinExistence type="inferred from homology"/>
<keyword evidence="4 8" id="KW-0812">Transmembrane</keyword>